<keyword evidence="3" id="KW-1185">Reference proteome</keyword>
<accession>A0A852Z6C7</accession>
<dbReference type="RefSeq" id="WP_179534227.1">
    <property type="nucleotide sequence ID" value="NZ_JACBYW010000001.1"/>
</dbReference>
<proteinExistence type="predicted"/>
<reference evidence="2 3" key="1">
    <citation type="submission" date="2020-07" db="EMBL/GenBank/DDBJ databases">
        <title>Genomic Encyclopedia of Type Strains, Phase III (KMG-III): the genomes of soil and plant-associated and newly described type strains.</title>
        <authorList>
            <person name="Whitman W."/>
        </authorList>
    </citation>
    <scope>NUCLEOTIDE SEQUENCE [LARGE SCALE GENOMIC DNA]</scope>
    <source>
        <strain evidence="2 3">CECT 8576</strain>
    </source>
</reference>
<feature type="transmembrane region" description="Helical" evidence="1">
    <location>
        <begin position="84"/>
        <end position="103"/>
    </location>
</feature>
<keyword evidence="1" id="KW-1133">Transmembrane helix</keyword>
<evidence type="ECO:0000313" key="2">
    <source>
        <dbReference type="EMBL" id="NYH77753.1"/>
    </source>
</evidence>
<feature type="transmembrane region" description="Helical" evidence="1">
    <location>
        <begin position="115"/>
        <end position="136"/>
    </location>
</feature>
<evidence type="ECO:0000313" key="3">
    <source>
        <dbReference type="Proteomes" id="UP000548304"/>
    </source>
</evidence>
<dbReference type="AlphaFoldDB" id="A0A852Z6C7"/>
<protein>
    <recommendedName>
        <fullName evidence="4">DUF624 domain-containing protein</fullName>
    </recommendedName>
</protein>
<keyword evidence="1" id="KW-0472">Membrane</keyword>
<dbReference type="Proteomes" id="UP000548304">
    <property type="component" value="Unassembled WGS sequence"/>
</dbReference>
<dbReference type="EMBL" id="JACBYW010000001">
    <property type="protein sequence ID" value="NYH77753.1"/>
    <property type="molecule type" value="Genomic_DNA"/>
</dbReference>
<name>A0A852Z6C7_9ACTN</name>
<sequence length="214" mass="22085">MTATSQPKQHRGPFGPGFELFADMLGIGVATTLASLPVVTAPAAVSTACAQLRARSRGGRGPGGLGYARQFLRRLRGERALPDLTAGVLALATGALLALDLLLTRTSSGFPWQGTVTAILFLVALTLVPVGLRTVALPESEHDWRAALTTAARTTATDPGGSVLLLGALAVSALCVWMLPVLAVLILGPLSLAATAVEERRPSRGSETSPRETG</sequence>
<evidence type="ECO:0008006" key="4">
    <source>
        <dbReference type="Google" id="ProtNLM"/>
    </source>
</evidence>
<organism evidence="2 3">
    <name type="scientific">Actinopolyspora biskrensis</name>
    <dbReference type="NCBI Taxonomy" id="1470178"/>
    <lineage>
        <taxon>Bacteria</taxon>
        <taxon>Bacillati</taxon>
        <taxon>Actinomycetota</taxon>
        <taxon>Actinomycetes</taxon>
        <taxon>Actinopolysporales</taxon>
        <taxon>Actinopolysporaceae</taxon>
        <taxon>Actinopolyspora</taxon>
    </lineage>
</organism>
<evidence type="ECO:0000256" key="1">
    <source>
        <dbReference type="SAM" id="Phobius"/>
    </source>
</evidence>
<keyword evidence="1" id="KW-0812">Transmembrane</keyword>
<gene>
    <name evidence="2" type="ORF">FHR84_001067</name>
</gene>
<feature type="transmembrane region" description="Helical" evidence="1">
    <location>
        <begin position="163"/>
        <end position="194"/>
    </location>
</feature>
<comment type="caution">
    <text evidence="2">The sequence shown here is derived from an EMBL/GenBank/DDBJ whole genome shotgun (WGS) entry which is preliminary data.</text>
</comment>